<reference evidence="1" key="1">
    <citation type="submission" date="2023-08" db="EMBL/GenBank/DDBJ databases">
        <title>A de novo genome assembly of Solanum verrucosum Schlechtendal, a Mexican diploid species geographically isolated from the other diploid A-genome species in potato relatives.</title>
        <authorList>
            <person name="Hosaka K."/>
        </authorList>
    </citation>
    <scope>NUCLEOTIDE SEQUENCE</scope>
    <source>
        <tissue evidence="1">Young leaves</tissue>
    </source>
</reference>
<name>A0AAF0V7F4_SOLVR</name>
<evidence type="ECO:0000313" key="1">
    <source>
        <dbReference type="EMBL" id="WMV60323.1"/>
    </source>
</evidence>
<proteinExistence type="predicted"/>
<dbReference type="Proteomes" id="UP001234989">
    <property type="component" value="Chromosome 12"/>
</dbReference>
<protein>
    <submittedName>
        <fullName evidence="1">Uncharacterized protein</fullName>
    </submittedName>
</protein>
<organism evidence="1 2">
    <name type="scientific">Solanum verrucosum</name>
    <dbReference type="NCBI Taxonomy" id="315347"/>
    <lineage>
        <taxon>Eukaryota</taxon>
        <taxon>Viridiplantae</taxon>
        <taxon>Streptophyta</taxon>
        <taxon>Embryophyta</taxon>
        <taxon>Tracheophyta</taxon>
        <taxon>Spermatophyta</taxon>
        <taxon>Magnoliopsida</taxon>
        <taxon>eudicotyledons</taxon>
        <taxon>Gunneridae</taxon>
        <taxon>Pentapetalae</taxon>
        <taxon>asterids</taxon>
        <taxon>lamiids</taxon>
        <taxon>Solanales</taxon>
        <taxon>Solanaceae</taxon>
        <taxon>Solanoideae</taxon>
        <taxon>Solaneae</taxon>
        <taxon>Solanum</taxon>
    </lineage>
</organism>
<accession>A0AAF0V7F4</accession>
<keyword evidence="2" id="KW-1185">Reference proteome</keyword>
<evidence type="ECO:0000313" key="2">
    <source>
        <dbReference type="Proteomes" id="UP001234989"/>
    </source>
</evidence>
<dbReference type="EMBL" id="CP133623">
    <property type="protein sequence ID" value="WMV60323.1"/>
    <property type="molecule type" value="Genomic_DNA"/>
</dbReference>
<gene>
    <name evidence="1" type="ORF">MTR67_053708</name>
</gene>
<sequence length="37" mass="4290">MVMMLRNKKHVLSACLNIKMKIILAHFNVAMNFMLNA</sequence>
<dbReference type="AlphaFoldDB" id="A0AAF0V7F4"/>